<reference evidence="2 3" key="1">
    <citation type="submission" date="2017-04" db="EMBL/GenBank/DDBJ databases">
        <title>Draft genome sequence of Marssonina coronaria NL1: causal agent of apple blotch.</title>
        <authorList>
            <person name="Cheng Q."/>
        </authorList>
    </citation>
    <scope>NUCLEOTIDE SEQUENCE [LARGE SCALE GENOMIC DNA]</scope>
    <source>
        <strain evidence="2 3">NL1</strain>
    </source>
</reference>
<evidence type="ECO:0000256" key="1">
    <source>
        <dbReference type="SAM" id="MobiDB-lite"/>
    </source>
</evidence>
<name>A0A218ZG31_9HELO</name>
<sequence>MGNGNSKVKFAKLKQKLKRSSAGELADPSVPAVASEDSCNVSPSASRSTAGTEVRHIKEGCRRIAVPSWARSHEPDLAKLFAARSSINFGELPLDIIAMISRDYLDTCSKVCLGLTCKTMRNVLVDFTPAKVNLHLRTSGVCLGRLLTTWMQRGGYTFDHSWCTFRKTRSYEGQMAKEQIERRWMMKESWKTISFVRDSMGSRVAFGCKCGRCTKFPLGGDHIERLDE</sequence>
<protein>
    <recommendedName>
        <fullName evidence="4">F-box domain-containing protein</fullName>
    </recommendedName>
</protein>
<evidence type="ECO:0008006" key="4">
    <source>
        <dbReference type="Google" id="ProtNLM"/>
    </source>
</evidence>
<feature type="region of interest" description="Disordered" evidence="1">
    <location>
        <begin position="18"/>
        <end position="52"/>
    </location>
</feature>
<gene>
    <name evidence="2" type="ORF">B2J93_5191</name>
</gene>
<evidence type="ECO:0000313" key="2">
    <source>
        <dbReference type="EMBL" id="OWP06712.1"/>
    </source>
</evidence>
<organism evidence="2 3">
    <name type="scientific">Diplocarpon coronariae</name>
    <dbReference type="NCBI Taxonomy" id="2795749"/>
    <lineage>
        <taxon>Eukaryota</taxon>
        <taxon>Fungi</taxon>
        <taxon>Dikarya</taxon>
        <taxon>Ascomycota</taxon>
        <taxon>Pezizomycotina</taxon>
        <taxon>Leotiomycetes</taxon>
        <taxon>Helotiales</taxon>
        <taxon>Drepanopezizaceae</taxon>
        <taxon>Diplocarpon</taxon>
    </lineage>
</organism>
<accession>A0A218ZG31</accession>
<dbReference type="InParanoid" id="A0A218ZG31"/>
<proteinExistence type="predicted"/>
<keyword evidence="3" id="KW-1185">Reference proteome</keyword>
<feature type="compositionally biased region" description="Polar residues" evidence="1">
    <location>
        <begin position="37"/>
        <end position="51"/>
    </location>
</feature>
<dbReference type="OrthoDB" id="3490140at2759"/>
<dbReference type="AlphaFoldDB" id="A0A218ZG31"/>
<dbReference type="Proteomes" id="UP000242519">
    <property type="component" value="Unassembled WGS sequence"/>
</dbReference>
<evidence type="ECO:0000313" key="3">
    <source>
        <dbReference type="Proteomes" id="UP000242519"/>
    </source>
</evidence>
<comment type="caution">
    <text evidence="2">The sequence shown here is derived from an EMBL/GenBank/DDBJ whole genome shotgun (WGS) entry which is preliminary data.</text>
</comment>
<dbReference type="EMBL" id="MZNU01000038">
    <property type="protein sequence ID" value="OWP06712.1"/>
    <property type="molecule type" value="Genomic_DNA"/>
</dbReference>